<evidence type="ECO:0000259" key="2">
    <source>
        <dbReference type="Pfam" id="PF10119"/>
    </source>
</evidence>
<feature type="compositionally biased region" description="Polar residues" evidence="1">
    <location>
        <begin position="9"/>
        <end position="19"/>
    </location>
</feature>
<keyword evidence="4" id="KW-1185">Reference proteome</keyword>
<evidence type="ECO:0000313" key="4">
    <source>
        <dbReference type="Proteomes" id="UP000239724"/>
    </source>
</evidence>
<accession>A0A2S6NBT0</accession>
<dbReference type="Pfam" id="PF10119">
    <property type="entry name" value="MethyTransf_Reg"/>
    <property type="match status" value="1"/>
</dbReference>
<evidence type="ECO:0000256" key="1">
    <source>
        <dbReference type="SAM" id="MobiDB-lite"/>
    </source>
</evidence>
<feature type="domain" description="Methyltransferase regulatory" evidence="2">
    <location>
        <begin position="57"/>
        <end position="117"/>
    </location>
</feature>
<feature type="region of interest" description="Disordered" evidence="1">
    <location>
        <begin position="1"/>
        <end position="52"/>
    </location>
</feature>
<sequence length="330" mass="35665">MLPARLASPGTTARKTNYRSAPKPTPSLRCWGGVRGLSRRDRQQRDRGHRPALPIQAEAMAAARLDLVTAGTPLDVLDAVNPTADGMAFLNGVEHPILREQIRDDFVNAQFRRDIYQRGVRRLSPREHREALLATRIVLLRRADLIPLKVKGAAHEATLQEAVHAPLLAELASGAYAPKTLGDLMQALPGVALARLVEAAAVLVGAGHAAPCQNEAAVQSVRQTSDALNRHLIERARLNSDIAFLASPVIGAGVAVNRFQQLFLLARSRGGERPADWARSVWQLLSDQGQKLVKDGQTLETAGANIDELVGQAVAFADEPLPILRALEIA</sequence>
<comment type="caution">
    <text evidence="3">The sequence shown here is derived from an EMBL/GenBank/DDBJ whole genome shotgun (WGS) entry which is preliminary data.</text>
</comment>
<gene>
    <name evidence="3" type="ORF">CCS01_16040</name>
</gene>
<name>A0A2S6NBT0_RHOGL</name>
<dbReference type="EMBL" id="NHRY01000175">
    <property type="protein sequence ID" value="PPQ32069.1"/>
    <property type="molecule type" value="Genomic_DNA"/>
</dbReference>
<dbReference type="AlphaFoldDB" id="A0A2S6NBT0"/>
<dbReference type="InterPro" id="IPR018773">
    <property type="entry name" value="MeTrfase_reg_dom_prd"/>
</dbReference>
<organism evidence="3 4">
    <name type="scientific">Rhodopila globiformis</name>
    <name type="common">Rhodopseudomonas globiformis</name>
    <dbReference type="NCBI Taxonomy" id="1071"/>
    <lineage>
        <taxon>Bacteria</taxon>
        <taxon>Pseudomonadati</taxon>
        <taxon>Pseudomonadota</taxon>
        <taxon>Alphaproteobacteria</taxon>
        <taxon>Acetobacterales</taxon>
        <taxon>Acetobacteraceae</taxon>
        <taxon>Rhodopila</taxon>
    </lineage>
</organism>
<dbReference type="Proteomes" id="UP000239724">
    <property type="component" value="Unassembled WGS sequence"/>
</dbReference>
<evidence type="ECO:0000313" key="3">
    <source>
        <dbReference type="EMBL" id="PPQ32069.1"/>
    </source>
</evidence>
<reference evidence="3 4" key="1">
    <citation type="journal article" date="2018" name="Arch. Microbiol.">
        <title>New insights into the metabolic potential of the phototrophic purple bacterium Rhodopila globiformis DSM 161(T) from its draft genome sequence and evidence for a vanadium-dependent nitrogenase.</title>
        <authorList>
            <person name="Imhoff J.F."/>
            <person name="Rahn T."/>
            <person name="Kunzel S."/>
            <person name="Neulinger S.C."/>
        </authorList>
    </citation>
    <scope>NUCLEOTIDE SEQUENCE [LARGE SCALE GENOMIC DNA]</scope>
    <source>
        <strain evidence="3 4">DSM 161</strain>
    </source>
</reference>
<proteinExistence type="predicted"/>
<protein>
    <recommendedName>
        <fullName evidence="2">Methyltransferase regulatory domain-containing protein</fullName>
    </recommendedName>
</protein>